<name>A0AAW8B573_9GAMM</name>
<evidence type="ECO:0000256" key="1">
    <source>
        <dbReference type="ARBA" id="ARBA00008563"/>
    </source>
</evidence>
<comment type="subunit">
    <text evidence="6">Part of the 50S ribosomal subunit. Contacts protein L20.</text>
</comment>
<dbReference type="GO" id="GO:1990904">
    <property type="term" value="C:ribonucleoprotein complex"/>
    <property type="evidence" value="ECO:0007669"/>
    <property type="project" value="UniProtKB-KW"/>
</dbReference>
<keyword evidence="3 6" id="KW-0694">RNA-binding</keyword>
<dbReference type="GO" id="GO:0005840">
    <property type="term" value="C:ribosome"/>
    <property type="evidence" value="ECO:0007669"/>
    <property type="project" value="UniProtKB-KW"/>
</dbReference>
<evidence type="ECO:0000256" key="5">
    <source>
        <dbReference type="ARBA" id="ARBA00023274"/>
    </source>
</evidence>
<dbReference type="PROSITE" id="PS01169">
    <property type="entry name" value="RIBOSOMAL_L21"/>
    <property type="match status" value="1"/>
</dbReference>
<dbReference type="GO" id="GO:0005737">
    <property type="term" value="C:cytoplasm"/>
    <property type="evidence" value="ECO:0007669"/>
    <property type="project" value="UniProtKB-ARBA"/>
</dbReference>
<dbReference type="AlphaFoldDB" id="A0AAW8B573"/>
<dbReference type="GO" id="GO:0003735">
    <property type="term" value="F:structural constituent of ribosome"/>
    <property type="evidence" value="ECO:0007669"/>
    <property type="project" value="InterPro"/>
</dbReference>
<dbReference type="GO" id="GO:0019843">
    <property type="term" value="F:rRNA binding"/>
    <property type="evidence" value="ECO:0007669"/>
    <property type="project" value="UniProtKB-UniRule"/>
</dbReference>
<protein>
    <recommendedName>
        <fullName evidence="6">Large ribosomal subunit protein bL21</fullName>
    </recommendedName>
</protein>
<keyword evidence="4 6" id="KW-0689">Ribosomal protein</keyword>
<dbReference type="PANTHER" id="PTHR21349:SF0">
    <property type="entry name" value="LARGE RIBOSOMAL SUBUNIT PROTEIN BL21M"/>
    <property type="match status" value="1"/>
</dbReference>
<dbReference type="GO" id="GO:0006412">
    <property type="term" value="P:translation"/>
    <property type="evidence" value="ECO:0007669"/>
    <property type="project" value="UniProtKB-UniRule"/>
</dbReference>
<evidence type="ECO:0000256" key="4">
    <source>
        <dbReference type="ARBA" id="ARBA00022980"/>
    </source>
</evidence>
<comment type="function">
    <text evidence="6 7">This protein binds to 23S rRNA in the presence of protein L20.</text>
</comment>
<comment type="similarity">
    <text evidence="1 6 7">Belongs to the bacterial ribosomal protein bL21 family.</text>
</comment>
<accession>A0AAW8B573</accession>
<sequence>MYAVIKSGGKQHRVQEGEYLRLEKLEVPTGESIDFNEVLLVADGDNIKIGAPLVEGGKVTAEVLSHGRGDKVKIIKFKRRKHYRNQMGHRQWYTEVKITGITAG</sequence>
<dbReference type="NCBIfam" id="TIGR00061">
    <property type="entry name" value="L21"/>
    <property type="match status" value="1"/>
</dbReference>
<dbReference type="EMBL" id="JAUUUU010000004">
    <property type="protein sequence ID" value="MDP1521048.1"/>
    <property type="molecule type" value="Genomic_DNA"/>
</dbReference>
<dbReference type="Proteomes" id="UP001178354">
    <property type="component" value="Unassembled WGS sequence"/>
</dbReference>
<dbReference type="PANTHER" id="PTHR21349">
    <property type="entry name" value="50S RIBOSOMAL PROTEIN L21"/>
    <property type="match status" value="1"/>
</dbReference>
<dbReference type="InterPro" id="IPR028909">
    <property type="entry name" value="bL21-like"/>
</dbReference>
<evidence type="ECO:0000313" key="8">
    <source>
        <dbReference type="EMBL" id="MDP1521048.1"/>
    </source>
</evidence>
<evidence type="ECO:0000256" key="7">
    <source>
        <dbReference type="RuleBase" id="RU000562"/>
    </source>
</evidence>
<dbReference type="RefSeq" id="WP_305170664.1">
    <property type="nucleotide sequence ID" value="NZ_JAUUUU010000004.1"/>
</dbReference>
<keyword evidence="9" id="KW-1185">Reference proteome</keyword>
<proteinExistence type="inferred from homology"/>
<evidence type="ECO:0000256" key="6">
    <source>
        <dbReference type="HAMAP-Rule" id="MF_01363"/>
    </source>
</evidence>
<evidence type="ECO:0000256" key="2">
    <source>
        <dbReference type="ARBA" id="ARBA00022730"/>
    </source>
</evidence>
<organism evidence="8 9">
    <name type="scientific">Porticoccus litoralis</name>
    <dbReference type="NCBI Taxonomy" id="434086"/>
    <lineage>
        <taxon>Bacteria</taxon>
        <taxon>Pseudomonadati</taxon>
        <taxon>Pseudomonadota</taxon>
        <taxon>Gammaproteobacteria</taxon>
        <taxon>Cellvibrionales</taxon>
        <taxon>Porticoccaceae</taxon>
        <taxon>Porticoccus</taxon>
    </lineage>
</organism>
<dbReference type="SUPFAM" id="SSF141091">
    <property type="entry name" value="L21p-like"/>
    <property type="match status" value="1"/>
</dbReference>
<reference evidence="8" key="2">
    <citation type="submission" date="2023-08" db="EMBL/GenBank/DDBJ databases">
        <authorList>
            <person name="Luo J."/>
        </authorList>
    </citation>
    <scope>NUCLEOTIDE SEQUENCE</scope>
    <source>
        <strain evidence="8">DSM 25064</strain>
    </source>
</reference>
<dbReference type="HAMAP" id="MF_01363">
    <property type="entry name" value="Ribosomal_bL21"/>
    <property type="match status" value="1"/>
</dbReference>
<dbReference type="InterPro" id="IPR036164">
    <property type="entry name" value="bL21-like_sf"/>
</dbReference>
<keyword evidence="5 6" id="KW-0687">Ribonucleoprotein</keyword>
<dbReference type="InterPro" id="IPR018258">
    <property type="entry name" value="Ribosomal_bL21_CS"/>
</dbReference>
<reference evidence="8" key="1">
    <citation type="journal article" date="2010" name="Int. J. Syst. Evol. Microbiol.">
        <title>Porticoccus litoralis gen. nov., sp. nov., a gammaproteobacterium isolated from the Yellow Sea.</title>
        <authorList>
            <person name="Oh H.M."/>
            <person name="Kim H."/>
            <person name="Kim K.M."/>
            <person name="Min G.S."/>
            <person name="Cho J.C."/>
        </authorList>
    </citation>
    <scope>NUCLEOTIDE SEQUENCE</scope>
    <source>
        <strain evidence="8">DSM 25064</strain>
    </source>
</reference>
<dbReference type="InterPro" id="IPR001787">
    <property type="entry name" value="Ribosomal_bL21"/>
</dbReference>
<evidence type="ECO:0000256" key="3">
    <source>
        <dbReference type="ARBA" id="ARBA00022884"/>
    </source>
</evidence>
<keyword evidence="2 6" id="KW-0699">rRNA-binding</keyword>
<comment type="caution">
    <text evidence="8">The sequence shown here is derived from an EMBL/GenBank/DDBJ whole genome shotgun (WGS) entry which is preliminary data.</text>
</comment>
<gene>
    <name evidence="6 8" type="primary">rplU</name>
    <name evidence="8" type="ORF">Q8A57_08720</name>
</gene>
<evidence type="ECO:0000313" key="9">
    <source>
        <dbReference type="Proteomes" id="UP001178354"/>
    </source>
</evidence>
<dbReference type="Pfam" id="PF00829">
    <property type="entry name" value="Ribosomal_L21p"/>
    <property type="match status" value="1"/>
</dbReference>